<gene>
    <name evidence="1" type="ORF">NLG97_g9328</name>
</gene>
<dbReference type="EMBL" id="JANAKD010001894">
    <property type="protein sequence ID" value="KAJ3475827.1"/>
    <property type="molecule type" value="Genomic_DNA"/>
</dbReference>
<keyword evidence="2" id="KW-1185">Reference proteome</keyword>
<organism evidence="1 2">
    <name type="scientific">Lecanicillium saksenae</name>
    <dbReference type="NCBI Taxonomy" id="468837"/>
    <lineage>
        <taxon>Eukaryota</taxon>
        <taxon>Fungi</taxon>
        <taxon>Dikarya</taxon>
        <taxon>Ascomycota</taxon>
        <taxon>Pezizomycotina</taxon>
        <taxon>Sordariomycetes</taxon>
        <taxon>Hypocreomycetidae</taxon>
        <taxon>Hypocreales</taxon>
        <taxon>Cordycipitaceae</taxon>
        <taxon>Lecanicillium</taxon>
    </lineage>
</organism>
<name>A0ACC1QJQ2_9HYPO</name>
<evidence type="ECO:0000313" key="2">
    <source>
        <dbReference type="Proteomes" id="UP001148737"/>
    </source>
</evidence>
<proteinExistence type="predicted"/>
<comment type="caution">
    <text evidence="1">The sequence shown here is derived from an EMBL/GenBank/DDBJ whole genome shotgun (WGS) entry which is preliminary data.</text>
</comment>
<accession>A0ACC1QJQ2</accession>
<protein>
    <submittedName>
        <fullName evidence="1">Uncharacterized protein</fullName>
    </submittedName>
</protein>
<reference evidence="1" key="1">
    <citation type="submission" date="2022-07" db="EMBL/GenBank/DDBJ databases">
        <title>Genome Sequence of Lecanicillium saksenae.</title>
        <authorList>
            <person name="Buettner E."/>
        </authorList>
    </citation>
    <scope>NUCLEOTIDE SEQUENCE</scope>
    <source>
        <strain evidence="1">VT-O1</strain>
    </source>
</reference>
<sequence>MDLDKQHDVPTLASRVASLRKRVAAKLETNPTLARITGRNKGVQKSQISRPELFSSSLHLPDPSVPCDSNIPSPPTPLHPDTFSFDPIAPFPHDRRPWVPGCIINRGARSQNWSHATSATLEMVRETEELDDSDPRLTRGQEVYRETRDIQRNRIVRYNEREGRLQLLSRAEQDRL</sequence>
<dbReference type="Proteomes" id="UP001148737">
    <property type="component" value="Unassembled WGS sequence"/>
</dbReference>
<evidence type="ECO:0000313" key="1">
    <source>
        <dbReference type="EMBL" id="KAJ3475827.1"/>
    </source>
</evidence>